<keyword evidence="5 12" id="KW-0812">Transmembrane</keyword>
<comment type="caution">
    <text evidence="18">The sequence shown here is derived from an EMBL/GenBank/DDBJ whole genome shotgun (WGS) entry which is preliminary data.</text>
</comment>
<dbReference type="PROSITE" id="PS00430">
    <property type="entry name" value="TONB_DEPENDENT_REC_1"/>
    <property type="match status" value="1"/>
</dbReference>
<evidence type="ECO:0000313" key="19">
    <source>
        <dbReference type="Proteomes" id="UP001199044"/>
    </source>
</evidence>
<feature type="short sequence motif" description="TonB box" evidence="13">
    <location>
        <begin position="56"/>
        <end position="62"/>
    </location>
</feature>
<feature type="signal peptide" evidence="15">
    <location>
        <begin position="1"/>
        <end position="42"/>
    </location>
</feature>
<dbReference type="PANTHER" id="PTHR32552:SF85">
    <property type="entry name" value="BLL7968 PROTEIN"/>
    <property type="match status" value="1"/>
</dbReference>
<dbReference type="InterPro" id="IPR037066">
    <property type="entry name" value="Plug_dom_sf"/>
</dbReference>
<dbReference type="EMBL" id="JAIWIU010000187">
    <property type="protein sequence ID" value="MCA2018612.1"/>
    <property type="molecule type" value="Genomic_DNA"/>
</dbReference>
<feature type="domain" description="TonB-dependent receptor-like beta-barrel" evidence="16">
    <location>
        <begin position="256"/>
        <end position="695"/>
    </location>
</feature>
<gene>
    <name evidence="18" type="ORF">LDJ79_21030</name>
</gene>
<keyword evidence="19" id="KW-1185">Reference proteome</keyword>
<keyword evidence="8 13" id="KW-0798">TonB box</keyword>
<keyword evidence="4 12" id="KW-1134">Transmembrane beta strand</keyword>
<dbReference type="SUPFAM" id="SSF56935">
    <property type="entry name" value="Porins"/>
    <property type="match status" value="1"/>
</dbReference>
<dbReference type="InterPro" id="IPR012910">
    <property type="entry name" value="Plug_dom"/>
</dbReference>
<evidence type="ECO:0000256" key="13">
    <source>
        <dbReference type="PROSITE-ProRule" id="PRU10143"/>
    </source>
</evidence>
<keyword evidence="7" id="KW-0406">Ion transport</keyword>
<dbReference type="PANTHER" id="PTHR32552">
    <property type="entry name" value="FERRICHROME IRON RECEPTOR-RELATED"/>
    <property type="match status" value="1"/>
</dbReference>
<comment type="similarity">
    <text evidence="2 12 14">Belongs to the TonB-dependent receptor family.</text>
</comment>
<dbReference type="InterPro" id="IPR036942">
    <property type="entry name" value="Beta-barrel_TonB_sf"/>
</dbReference>
<evidence type="ECO:0000256" key="8">
    <source>
        <dbReference type="ARBA" id="ARBA00023077"/>
    </source>
</evidence>
<evidence type="ECO:0000256" key="10">
    <source>
        <dbReference type="ARBA" id="ARBA00023170"/>
    </source>
</evidence>
<evidence type="ECO:0000256" key="5">
    <source>
        <dbReference type="ARBA" id="ARBA00022692"/>
    </source>
</evidence>
<dbReference type="CDD" id="cd01347">
    <property type="entry name" value="ligand_gated_channel"/>
    <property type="match status" value="1"/>
</dbReference>
<dbReference type="InterPro" id="IPR000531">
    <property type="entry name" value="Beta-barrel_TonB"/>
</dbReference>
<sequence length="731" mass="81016">MILTTSKIVRPSASYAVRHQLKCYTLTLSPLVLAMFATPVRAEESHATNNQPEPETIVVTAQQHQIGYTMPSSSVATRGNVSVMDIPKAVATVSAQVLQDQNSDSLINALTNVSGITQTNNFGGKDDAIIRRGFGASRDGSILTDGLKTALPHSFNATTEQVEVLKGPSSTLYGVLDPSGMVNLVTKKPQTEFGAKVWSKLSAMGAGRYGQKYGLDITDSISDSQFAYRFIGEYEDSDYWRNFGTNRNWTVAPSLMWSTDATELVLSYFHQHYLIPYDRGTIYDTEKNEFVNVSPRTRLDEPLSKYEGDSDLAKISLNQTLNDIWNLDTRYAYSQDDFKANQVRTRSYNSTTGAVKRRADVRGFYKVKTHAVRSDLTGSVDLFQKQNDLLFGASYDREKTRRSKLQTCNQNSNFNVNDPTYGQMEGCTYDASSAVLEYETINTTSVYGQDQFHLNDQWILVGGLRYQQYDIVAGRGDTQNTDTNGHALLPNAGVIWKVDPMVSLYANVGKTFRPNSSMTSEYGNLDPEEGISYEVGSKFDINQRINATLAAYHARKKNVAYSETVDSMTVYNTAGLVRSQGIELDMTAQLTERLQAIGSYAYTDTKVLKDPDYEGKALPNVAKHTASLFLSYNHGNLFQDNDNLRYGGGVHGASKRAGDNDNSFYLPEYAIADLFAAYTFKTTNPIKVQLNLNNVFDKEYYTSSIGSSAYAIAVGQPFNATLDISMAFGAM</sequence>
<dbReference type="Pfam" id="PF07715">
    <property type="entry name" value="Plug"/>
    <property type="match status" value="1"/>
</dbReference>
<keyword evidence="3 12" id="KW-0813">Transport</keyword>
<evidence type="ECO:0000256" key="3">
    <source>
        <dbReference type="ARBA" id="ARBA00022448"/>
    </source>
</evidence>
<evidence type="ECO:0000259" key="16">
    <source>
        <dbReference type="Pfam" id="PF00593"/>
    </source>
</evidence>
<evidence type="ECO:0000256" key="9">
    <source>
        <dbReference type="ARBA" id="ARBA00023136"/>
    </source>
</evidence>
<dbReference type="Gene3D" id="2.170.130.10">
    <property type="entry name" value="TonB-dependent receptor, plug domain"/>
    <property type="match status" value="1"/>
</dbReference>
<feature type="domain" description="TonB-dependent receptor plug" evidence="17">
    <location>
        <begin position="83"/>
        <end position="180"/>
    </location>
</feature>
<evidence type="ECO:0000256" key="6">
    <source>
        <dbReference type="ARBA" id="ARBA00022729"/>
    </source>
</evidence>
<keyword evidence="11 12" id="KW-0998">Cell outer membrane</keyword>
<protein>
    <submittedName>
        <fullName evidence="18">TonB-dependent receptor</fullName>
    </submittedName>
</protein>
<dbReference type="Gene3D" id="2.40.170.20">
    <property type="entry name" value="TonB-dependent receptor, beta-barrel domain"/>
    <property type="match status" value="1"/>
</dbReference>
<accession>A0ABS7YU74</accession>
<dbReference type="PROSITE" id="PS52016">
    <property type="entry name" value="TONB_DEPENDENT_REC_3"/>
    <property type="match status" value="1"/>
</dbReference>
<evidence type="ECO:0000259" key="17">
    <source>
        <dbReference type="Pfam" id="PF07715"/>
    </source>
</evidence>
<evidence type="ECO:0000256" key="14">
    <source>
        <dbReference type="RuleBase" id="RU003357"/>
    </source>
</evidence>
<keyword evidence="6 15" id="KW-0732">Signal</keyword>
<dbReference type="InterPro" id="IPR010916">
    <property type="entry name" value="TonB_box_CS"/>
</dbReference>
<organism evidence="18 19">
    <name type="scientific">Vibrio tritonius</name>
    <dbReference type="NCBI Taxonomy" id="1435069"/>
    <lineage>
        <taxon>Bacteria</taxon>
        <taxon>Pseudomonadati</taxon>
        <taxon>Pseudomonadota</taxon>
        <taxon>Gammaproteobacteria</taxon>
        <taxon>Vibrionales</taxon>
        <taxon>Vibrionaceae</taxon>
        <taxon>Vibrio</taxon>
    </lineage>
</organism>
<evidence type="ECO:0000256" key="1">
    <source>
        <dbReference type="ARBA" id="ARBA00004571"/>
    </source>
</evidence>
<comment type="subcellular location">
    <subcellularLocation>
        <location evidence="1 12">Cell outer membrane</location>
        <topology evidence="1 12">Multi-pass membrane protein</topology>
    </subcellularLocation>
</comment>
<reference evidence="19" key="1">
    <citation type="submission" date="2023-07" db="EMBL/GenBank/DDBJ databases">
        <title>Molecular identification of indigenous halophilic bacteria isolated from red sea cost, biodegradation of synthetic dyes and assessment of degraded metabolite toxicity.</title>
        <authorList>
            <person name="Chaieb K."/>
            <person name="Altayb H.N."/>
        </authorList>
    </citation>
    <scope>NUCLEOTIDE SEQUENCE [LARGE SCALE GENOMIC DNA]</scope>
    <source>
        <strain evidence="19">K20</strain>
    </source>
</reference>
<feature type="chain" id="PRO_5046387055" evidence="15">
    <location>
        <begin position="43"/>
        <end position="731"/>
    </location>
</feature>
<evidence type="ECO:0000256" key="4">
    <source>
        <dbReference type="ARBA" id="ARBA00022452"/>
    </source>
</evidence>
<dbReference type="Pfam" id="PF00593">
    <property type="entry name" value="TonB_dep_Rec_b-barrel"/>
    <property type="match status" value="1"/>
</dbReference>
<keyword evidence="9 12" id="KW-0472">Membrane</keyword>
<evidence type="ECO:0000256" key="11">
    <source>
        <dbReference type="ARBA" id="ARBA00023237"/>
    </source>
</evidence>
<name>A0ABS7YU74_9VIBR</name>
<proteinExistence type="inferred from homology"/>
<dbReference type="NCBIfam" id="TIGR01783">
    <property type="entry name" value="TonB-siderophor"/>
    <property type="match status" value="1"/>
</dbReference>
<dbReference type="InterPro" id="IPR039426">
    <property type="entry name" value="TonB-dep_rcpt-like"/>
</dbReference>
<dbReference type="Proteomes" id="UP001199044">
    <property type="component" value="Unassembled WGS sequence"/>
</dbReference>
<evidence type="ECO:0000256" key="7">
    <source>
        <dbReference type="ARBA" id="ARBA00023065"/>
    </source>
</evidence>
<keyword evidence="10 18" id="KW-0675">Receptor</keyword>
<evidence type="ECO:0000256" key="12">
    <source>
        <dbReference type="PROSITE-ProRule" id="PRU01360"/>
    </source>
</evidence>
<evidence type="ECO:0000313" key="18">
    <source>
        <dbReference type="EMBL" id="MCA2018612.1"/>
    </source>
</evidence>
<dbReference type="RefSeq" id="WP_225251964.1">
    <property type="nucleotide sequence ID" value="NZ_JAIWIU010000187.1"/>
</dbReference>
<evidence type="ECO:0000256" key="2">
    <source>
        <dbReference type="ARBA" id="ARBA00009810"/>
    </source>
</evidence>
<dbReference type="InterPro" id="IPR010105">
    <property type="entry name" value="TonB_sidphr_rcpt"/>
</dbReference>
<evidence type="ECO:0000256" key="15">
    <source>
        <dbReference type="SAM" id="SignalP"/>
    </source>
</evidence>